<organism evidence="1">
    <name type="scientific">Siphoviridae sp. ctGdK3</name>
    <dbReference type="NCBI Taxonomy" id="2826222"/>
    <lineage>
        <taxon>Viruses</taxon>
        <taxon>Duplodnaviria</taxon>
        <taxon>Heunggongvirae</taxon>
        <taxon>Uroviricota</taxon>
        <taxon>Caudoviricetes</taxon>
    </lineage>
</organism>
<name>A0A8S5MUY3_9CAUD</name>
<protein>
    <submittedName>
        <fullName evidence="1">Uncharacterized protein</fullName>
    </submittedName>
</protein>
<sequence length="49" mass="5812">MTMKIETAINKIQKEYERTKNLEFVRNPMAYALYQVWKEADKDGGNDND</sequence>
<dbReference type="EMBL" id="BK014990">
    <property type="protein sequence ID" value="DAD85911.1"/>
    <property type="molecule type" value="Genomic_DNA"/>
</dbReference>
<reference evidence="1" key="1">
    <citation type="journal article" date="2021" name="Proc. Natl. Acad. Sci. U.S.A.">
        <title>A Catalog of Tens of Thousands of Viruses from Human Metagenomes Reveals Hidden Associations with Chronic Diseases.</title>
        <authorList>
            <person name="Tisza M.J."/>
            <person name="Buck C.B."/>
        </authorList>
    </citation>
    <scope>NUCLEOTIDE SEQUENCE</scope>
    <source>
        <strain evidence="1">CtGdK3</strain>
    </source>
</reference>
<accession>A0A8S5MUY3</accession>
<evidence type="ECO:0000313" key="1">
    <source>
        <dbReference type="EMBL" id="DAD85911.1"/>
    </source>
</evidence>
<proteinExistence type="predicted"/>